<accession>A0AA88DJF4</accession>
<gene>
    <name evidence="1" type="ORF">TIFTF001_019544</name>
</gene>
<dbReference type="Gramene" id="FCD_00000359-RA">
    <property type="protein sequence ID" value="FCD_00000359-RA:cds"/>
    <property type="gene ID" value="FCD_00000359"/>
</dbReference>
<dbReference type="AlphaFoldDB" id="A0AA88DJF4"/>
<reference evidence="1" key="1">
    <citation type="submission" date="2023-07" db="EMBL/GenBank/DDBJ databases">
        <title>draft genome sequence of fig (Ficus carica).</title>
        <authorList>
            <person name="Takahashi T."/>
            <person name="Nishimura K."/>
        </authorList>
    </citation>
    <scope>NUCLEOTIDE SEQUENCE</scope>
</reference>
<organism evidence="1 2">
    <name type="scientific">Ficus carica</name>
    <name type="common">Common fig</name>
    <dbReference type="NCBI Taxonomy" id="3494"/>
    <lineage>
        <taxon>Eukaryota</taxon>
        <taxon>Viridiplantae</taxon>
        <taxon>Streptophyta</taxon>
        <taxon>Embryophyta</taxon>
        <taxon>Tracheophyta</taxon>
        <taxon>Spermatophyta</taxon>
        <taxon>Magnoliopsida</taxon>
        <taxon>eudicotyledons</taxon>
        <taxon>Gunneridae</taxon>
        <taxon>Pentapetalae</taxon>
        <taxon>rosids</taxon>
        <taxon>fabids</taxon>
        <taxon>Rosales</taxon>
        <taxon>Moraceae</taxon>
        <taxon>Ficeae</taxon>
        <taxon>Ficus</taxon>
    </lineage>
</organism>
<protein>
    <submittedName>
        <fullName evidence="1">Uncharacterized protein</fullName>
    </submittedName>
</protein>
<dbReference type="EMBL" id="BTGU01000033">
    <property type="protein sequence ID" value="GMN50379.1"/>
    <property type="molecule type" value="Genomic_DNA"/>
</dbReference>
<proteinExistence type="predicted"/>
<evidence type="ECO:0000313" key="1">
    <source>
        <dbReference type="EMBL" id="GMN50379.1"/>
    </source>
</evidence>
<dbReference type="Proteomes" id="UP001187192">
    <property type="component" value="Unassembled WGS sequence"/>
</dbReference>
<comment type="caution">
    <text evidence="1">The sequence shown here is derived from an EMBL/GenBank/DDBJ whole genome shotgun (WGS) entry which is preliminary data.</text>
</comment>
<evidence type="ECO:0000313" key="2">
    <source>
        <dbReference type="Proteomes" id="UP001187192"/>
    </source>
</evidence>
<keyword evidence="2" id="KW-1185">Reference proteome</keyword>
<name>A0AA88DJF4_FICCA</name>
<sequence>MNGEDERLGVKGRLNNAELCLDSNLQRRQAADWERCGSRAARVRQERRVGAPSLRESISSACVPIQTESRMSPETLPTSVPVRSQGTVWRIANCNVREIEANDAEELRTWK</sequence>